<keyword evidence="2" id="KW-0812">Transmembrane</keyword>
<feature type="transmembrane region" description="Helical" evidence="2">
    <location>
        <begin position="29"/>
        <end position="50"/>
    </location>
</feature>
<feature type="transmembrane region" description="Helical" evidence="2">
    <location>
        <begin position="247"/>
        <end position="264"/>
    </location>
</feature>
<accession>F0YGC8</accession>
<evidence type="ECO:0000313" key="3">
    <source>
        <dbReference type="EMBL" id="EGB05875.1"/>
    </source>
</evidence>
<dbReference type="Proteomes" id="UP000002729">
    <property type="component" value="Unassembled WGS sequence"/>
</dbReference>
<dbReference type="RefSeq" id="XP_009039419.1">
    <property type="nucleotide sequence ID" value="XM_009041171.1"/>
</dbReference>
<evidence type="ECO:0000256" key="2">
    <source>
        <dbReference type="SAM" id="Phobius"/>
    </source>
</evidence>
<dbReference type="AlphaFoldDB" id="F0YGC8"/>
<feature type="compositionally biased region" description="Acidic residues" evidence="1">
    <location>
        <begin position="540"/>
        <end position="552"/>
    </location>
</feature>
<feature type="transmembrane region" description="Helical" evidence="2">
    <location>
        <begin position="270"/>
        <end position="290"/>
    </location>
</feature>
<feature type="compositionally biased region" description="Acidic residues" evidence="1">
    <location>
        <begin position="512"/>
        <end position="530"/>
    </location>
</feature>
<evidence type="ECO:0000313" key="4">
    <source>
        <dbReference type="Proteomes" id="UP000002729"/>
    </source>
</evidence>
<keyword evidence="4" id="KW-1185">Reference proteome</keyword>
<feature type="region of interest" description="Disordered" evidence="1">
    <location>
        <begin position="502"/>
        <end position="552"/>
    </location>
</feature>
<dbReference type="InParanoid" id="F0YGC8"/>
<feature type="compositionally biased region" description="Low complexity" evidence="1">
    <location>
        <begin position="502"/>
        <end position="511"/>
    </location>
</feature>
<name>F0YGC8_AURAN</name>
<dbReference type="eggNOG" id="KOG2092">
    <property type="taxonomic scope" value="Eukaryota"/>
</dbReference>
<dbReference type="OrthoDB" id="6779347at2759"/>
<feature type="transmembrane region" description="Helical" evidence="2">
    <location>
        <begin position="416"/>
        <end position="434"/>
    </location>
</feature>
<evidence type="ECO:0000256" key="1">
    <source>
        <dbReference type="SAM" id="MobiDB-lite"/>
    </source>
</evidence>
<feature type="transmembrane region" description="Helical" evidence="2">
    <location>
        <begin position="394"/>
        <end position="410"/>
    </location>
</feature>
<reference evidence="3 4" key="1">
    <citation type="journal article" date="2011" name="Proc. Natl. Acad. Sci. U.S.A.">
        <title>Niche of harmful alga Aureococcus anophagefferens revealed through ecogenomics.</title>
        <authorList>
            <person name="Gobler C.J."/>
            <person name="Berry D.L."/>
            <person name="Dyhrman S.T."/>
            <person name="Wilhelm S.W."/>
            <person name="Salamov A."/>
            <person name="Lobanov A.V."/>
            <person name="Zhang Y."/>
            <person name="Collier J.L."/>
            <person name="Wurch L.L."/>
            <person name="Kustka A.B."/>
            <person name="Dill B.D."/>
            <person name="Shah M."/>
            <person name="VerBerkmoes N.C."/>
            <person name="Kuo A."/>
            <person name="Terry A."/>
            <person name="Pangilinan J."/>
            <person name="Lindquist E.A."/>
            <person name="Lucas S."/>
            <person name="Paulsen I.T."/>
            <person name="Hattenrath-Lehmann T.K."/>
            <person name="Talmage S.C."/>
            <person name="Walker E.A."/>
            <person name="Koch F."/>
            <person name="Burson A.M."/>
            <person name="Marcoval M.A."/>
            <person name="Tang Y.Z."/>
            <person name="Lecleir G.R."/>
            <person name="Coyne K.J."/>
            <person name="Berg G.M."/>
            <person name="Bertrand E.M."/>
            <person name="Saito M.A."/>
            <person name="Gladyshev V.N."/>
            <person name="Grigoriev I.V."/>
        </authorList>
    </citation>
    <scope>NUCLEOTIDE SEQUENCE [LARGE SCALE GENOMIC DNA]</scope>
    <source>
        <strain evidence="4">CCMP 1984</strain>
    </source>
</reference>
<dbReference type="GeneID" id="20225656"/>
<gene>
    <name evidence="3" type="ORF">AURANDRAFT_66110</name>
</gene>
<keyword evidence="2" id="KW-1133">Transmembrane helix</keyword>
<sequence length="874" mass="93239">MEFERVLYRVHASTLASLERNRERLHVRPLNACWIVTELTFVVAVSLLLLSTALHASLERGNCLAPQLAEALRVQAPPGSNASDGGWRLPRDVVVKISLGSLPGDAELIAEANEVATRRLSSNGTDAARDDASRWAVRGGDYSLARRAALLYLEEETFFRAHKVRTVNVTLSKTCLDAGSSLAAWAHRELLGYDTPVINQAMYGLGSSAILRNDASGEVFRWRRSLVKARAKARGGDGGLRATGRWFVFRFGVAAKSLIAFFFMSTITALVIRVLVSSGVVAAFLLWYGLTSCGARLDFGALSLSYPWLGAPLELLRAQRRPACPFVASHVVRVVLLYAAYEACQVAFSDWFYLGQRPLPKTLPLCVFGVALGWEYATMVYVRSAPSIAYLPKLTLLYFLAAHGTFYALARPYALLNLAVAALLMAHAVLYVILEFELPAHARGDVDHETPRARHTELPWPALDAMLPPTWSLFMPLVPDDATVDAFGGGLDAAAAAAANRADAPVAAPDDAGGEADGGEPGEDDDDDAGQEAPGGLVAADDDDDAAPQDDDDNALELVDLSGGDADAAAPILAPHLHAGIWAATFDGGEENRIALDAEGRASAVRDLYADGGGSGRGGARSGLWRIETVDGEPTACAVTVVLGRYSLQAVAAANSTTLRGTVLEGEVDGDFVGRFEMALASPAANASAIDERLAAAEAKLARRPAPPPRYTRAAFAGRRWLLDAVFENEPAQFVLDLRENGEFVDTAERGRLGGNWGVFDDGAARKAADGAGTHVWLWIRRSKCRGYNLHGDMRLHGKPSYGGGASLQRELAARSGGDAPAPDRVAGFVIYGDIPDMEYSALIGTFELTPAAALPPSLLGRLPIPSAWGSSLT</sequence>
<proteinExistence type="predicted"/>
<organism evidence="4">
    <name type="scientific">Aureococcus anophagefferens</name>
    <name type="common">Harmful bloom alga</name>
    <dbReference type="NCBI Taxonomy" id="44056"/>
    <lineage>
        <taxon>Eukaryota</taxon>
        <taxon>Sar</taxon>
        <taxon>Stramenopiles</taxon>
        <taxon>Ochrophyta</taxon>
        <taxon>Pelagophyceae</taxon>
        <taxon>Pelagomonadales</taxon>
        <taxon>Pelagomonadaceae</taxon>
        <taxon>Aureococcus</taxon>
    </lineage>
</organism>
<dbReference type="KEGG" id="aaf:AURANDRAFT_66110"/>
<dbReference type="EMBL" id="GL833138">
    <property type="protein sequence ID" value="EGB05875.1"/>
    <property type="molecule type" value="Genomic_DNA"/>
</dbReference>
<protein>
    <submittedName>
        <fullName evidence="3">Uncharacterized protein</fullName>
    </submittedName>
</protein>
<keyword evidence="2" id="KW-0472">Membrane</keyword>